<dbReference type="AlphaFoldDB" id="A0A8H6LRG4"/>
<reference evidence="1 2" key="1">
    <citation type="submission" date="2020-07" db="EMBL/GenBank/DDBJ databases">
        <title>Comparative genomics of pyrophilous fungi reveals a link between fire events and developmental genes.</title>
        <authorList>
            <consortium name="DOE Joint Genome Institute"/>
            <person name="Steindorff A.S."/>
            <person name="Carver A."/>
            <person name="Calhoun S."/>
            <person name="Stillman K."/>
            <person name="Liu H."/>
            <person name="Lipzen A."/>
            <person name="Pangilinan J."/>
            <person name="Labutti K."/>
            <person name="Bruns T.D."/>
            <person name="Grigoriev I.V."/>
        </authorList>
    </citation>
    <scope>NUCLEOTIDE SEQUENCE [LARGE SCALE GENOMIC DNA]</scope>
    <source>
        <strain evidence="1 2">CBS 144469</strain>
    </source>
</reference>
<evidence type="ECO:0000313" key="1">
    <source>
        <dbReference type="EMBL" id="KAF6741003.1"/>
    </source>
</evidence>
<proteinExistence type="predicted"/>
<protein>
    <submittedName>
        <fullName evidence="1">Uncharacterized protein</fullName>
    </submittedName>
</protein>
<accession>A0A8H6LRG4</accession>
<dbReference type="EMBL" id="JACGCI010000306">
    <property type="protein sequence ID" value="KAF6741003.1"/>
    <property type="molecule type" value="Genomic_DNA"/>
</dbReference>
<keyword evidence="2" id="KW-1185">Reference proteome</keyword>
<evidence type="ECO:0000313" key="2">
    <source>
        <dbReference type="Proteomes" id="UP000521943"/>
    </source>
</evidence>
<comment type="caution">
    <text evidence="1">The sequence shown here is derived from an EMBL/GenBank/DDBJ whole genome shotgun (WGS) entry which is preliminary data.</text>
</comment>
<sequence length="283" mass="31672">MTERSLKEVFTETKELLGQFITHAATSDGNPSVSFSDDLQSSFKGDQWRWCRFEYKFDHRFDSEFEKTVSISDPLYLGWAGALKNAKSHFASHPKHVDEGTIINTLTFRIADVAIALFKLLYAINNPGSKEPNLSAFAQMARRDLVFLLEQRTLFCVEVKQNMGAQQKKAAKVMEGNSGNFFAPEFYGGLGSGTSLATPTNQKIKISFDGNASFRAGVAMIEEYDHGFLGDFHTVLVPLRVTKSPRFVQFGENILQDKDLPGKAEALLAVLFHEWKMALKIPS</sequence>
<dbReference type="Proteomes" id="UP000521943">
    <property type="component" value="Unassembled WGS sequence"/>
</dbReference>
<gene>
    <name evidence="1" type="ORF">DFP72DRAFT_345734</name>
</gene>
<organism evidence="1 2">
    <name type="scientific">Ephemerocybe angulata</name>
    <dbReference type="NCBI Taxonomy" id="980116"/>
    <lineage>
        <taxon>Eukaryota</taxon>
        <taxon>Fungi</taxon>
        <taxon>Dikarya</taxon>
        <taxon>Basidiomycota</taxon>
        <taxon>Agaricomycotina</taxon>
        <taxon>Agaricomycetes</taxon>
        <taxon>Agaricomycetidae</taxon>
        <taxon>Agaricales</taxon>
        <taxon>Agaricineae</taxon>
        <taxon>Psathyrellaceae</taxon>
        <taxon>Ephemerocybe</taxon>
    </lineage>
</organism>
<name>A0A8H6LRG4_9AGAR</name>